<feature type="region of interest" description="Disordered" evidence="1">
    <location>
        <begin position="1"/>
        <end position="28"/>
    </location>
</feature>
<gene>
    <name evidence="2" type="ORF">MNOR_LOCUS29877</name>
</gene>
<dbReference type="PANTHER" id="PTHR12480:SF13">
    <property type="entry name" value="LD14533P"/>
    <property type="match status" value="1"/>
</dbReference>
<comment type="caution">
    <text evidence="2">The sequence shown here is derived from an EMBL/GenBank/DDBJ whole genome shotgun (WGS) entry which is preliminary data.</text>
</comment>
<dbReference type="EMBL" id="CAXKWB010035446">
    <property type="protein sequence ID" value="CAL4146506.1"/>
    <property type="molecule type" value="Genomic_DNA"/>
</dbReference>
<sequence length="410" mass="45318">MSAGAGGGGGPASPHDAPRAAADLAHHAHQVIRHAHQQGLGLDQLKELYAAKRRRENHCYSDVVSEESGGTTAAECRNAVPSTTAVPGYSWWWWHSTAAVTPPKAMRNYLGWWYTDAVPPCYSWPWWLTATVPSLVVALVITALVTLVCSDKFLHELMSEFRTSRCVVRNNYIVMEAVRPITNCSYLCGGGGGISCAVELSANVSQLQFSQWAYRSRPTVVRGAAAHWKAMQYFSVPFFKTVYDSVAGAYDDVAGDCQFLPFKSEFLTLKEALAIHPARAARQPGTKPWYFGWSNCSPGVSAVLRQLAPGPSFLPKGAELSALDWIFMGGSGNGAAWHLDYVQRPSWQAQISGTKTWHFRPVVECQKECQPFSVTVYKGDIIFVDTNQWYHMTYIHPNDQLSITIGSEYD</sequence>
<name>A0AAV2RXM2_MEGNR</name>
<dbReference type="SUPFAM" id="SSF51197">
    <property type="entry name" value="Clavaminate synthase-like"/>
    <property type="match status" value="1"/>
</dbReference>
<proteinExistence type="predicted"/>
<evidence type="ECO:0000313" key="2">
    <source>
        <dbReference type="EMBL" id="CAL4146506.1"/>
    </source>
</evidence>
<dbReference type="Gene3D" id="2.60.120.650">
    <property type="entry name" value="Cupin"/>
    <property type="match status" value="1"/>
</dbReference>
<feature type="compositionally biased region" description="Gly residues" evidence="1">
    <location>
        <begin position="1"/>
        <end position="11"/>
    </location>
</feature>
<dbReference type="InterPro" id="IPR050910">
    <property type="entry name" value="JMJD6_ArgDemeth/LysHydrox"/>
</dbReference>
<accession>A0AAV2RXM2</accession>
<feature type="compositionally biased region" description="Low complexity" evidence="1">
    <location>
        <begin position="12"/>
        <end position="23"/>
    </location>
</feature>
<reference evidence="2 3" key="1">
    <citation type="submission" date="2024-05" db="EMBL/GenBank/DDBJ databases">
        <authorList>
            <person name="Wallberg A."/>
        </authorList>
    </citation>
    <scope>NUCLEOTIDE SEQUENCE [LARGE SCALE GENOMIC DNA]</scope>
</reference>
<evidence type="ECO:0000256" key="1">
    <source>
        <dbReference type="SAM" id="MobiDB-lite"/>
    </source>
</evidence>
<evidence type="ECO:0000313" key="3">
    <source>
        <dbReference type="Proteomes" id="UP001497623"/>
    </source>
</evidence>
<evidence type="ECO:0008006" key="4">
    <source>
        <dbReference type="Google" id="ProtNLM"/>
    </source>
</evidence>
<dbReference type="Proteomes" id="UP001497623">
    <property type="component" value="Unassembled WGS sequence"/>
</dbReference>
<keyword evidence="3" id="KW-1185">Reference proteome</keyword>
<dbReference type="AlphaFoldDB" id="A0AAV2RXM2"/>
<protein>
    <recommendedName>
        <fullName evidence="4">Cupin-like domain-containing protein</fullName>
    </recommendedName>
</protein>
<dbReference type="GO" id="GO:0016706">
    <property type="term" value="F:2-oxoglutarate-dependent dioxygenase activity"/>
    <property type="evidence" value="ECO:0007669"/>
    <property type="project" value="TreeGrafter"/>
</dbReference>
<dbReference type="PANTHER" id="PTHR12480">
    <property type="entry name" value="ARGININE DEMETHYLASE AND LYSYL-HYDROXYLASE JMJD"/>
    <property type="match status" value="1"/>
</dbReference>
<organism evidence="2 3">
    <name type="scientific">Meganyctiphanes norvegica</name>
    <name type="common">Northern krill</name>
    <name type="synonym">Thysanopoda norvegica</name>
    <dbReference type="NCBI Taxonomy" id="48144"/>
    <lineage>
        <taxon>Eukaryota</taxon>
        <taxon>Metazoa</taxon>
        <taxon>Ecdysozoa</taxon>
        <taxon>Arthropoda</taxon>
        <taxon>Crustacea</taxon>
        <taxon>Multicrustacea</taxon>
        <taxon>Malacostraca</taxon>
        <taxon>Eumalacostraca</taxon>
        <taxon>Eucarida</taxon>
        <taxon>Euphausiacea</taxon>
        <taxon>Euphausiidae</taxon>
        <taxon>Meganyctiphanes</taxon>
    </lineage>
</organism>